<reference evidence="1 2" key="1">
    <citation type="journal article" date="2017" name="Int. J. Syst. Evol. Microbiol.">
        <title>Mucilaginibacterpsychrotolerans sp. nov., isolated from peatlands.</title>
        <authorList>
            <person name="Deng Y."/>
            <person name="Shen L."/>
            <person name="Xu B."/>
            <person name="Liu Y."/>
            <person name="Gu Z."/>
            <person name="Liu H."/>
            <person name="Zhou Y."/>
        </authorList>
    </citation>
    <scope>NUCLEOTIDE SEQUENCE [LARGE SCALE GENOMIC DNA]</scope>
    <source>
        <strain evidence="1 2">NH7-4</strain>
    </source>
</reference>
<gene>
    <name evidence="1" type="ORF">E2R66_10010</name>
</gene>
<proteinExistence type="predicted"/>
<dbReference type="Pfam" id="PF13970">
    <property type="entry name" value="DUF4221"/>
    <property type="match status" value="1"/>
</dbReference>
<evidence type="ECO:0000313" key="2">
    <source>
        <dbReference type="Proteomes" id="UP000297540"/>
    </source>
</evidence>
<evidence type="ECO:0000313" key="1">
    <source>
        <dbReference type="EMBL" id="TFF37915.1"/>
    </source>
</evidence>
<protein>
    <submittedName>
        <fullName evidence="1">DUF4221 domain-containing protein</fullName>
    </submittedName>
</protein>
<organism evidence="1 2">
    <name type="scientific">Mucilaginibacter psychrotolerans</name>
    <dbReference type="NCBI Taxonomy" id="1524096"/>
    <lineage>
        <taxon>Bacteria</taxon>
        <taxon>Pseudomonadati</taxon>
        <taxon>Bacteroidota</taxon>
        <taxon>Sphingobacteriia</taxon>
        <taxon>Sphingobacteriales</taxon>
        <taxon>Sphingobacteriaceae</taxon>
        <taxon>Mucilaginibacter</taxon>
    </lineage>
</organism>
<dbReference type="Proteomes" id="UP000297540">
    <property type="component" value="Unassembled WGS sequence"/>
</dbReference>
<name>A0A4Y8SH00_9SPHI</name>
<comment type="caution">
    <text evidence="1">The sequence shown here is derived from an EMBL/GenBank/DDBJ whole genome shotgun (WGS) entry which is preliminary data.</text>
</comment>
<sequence>MQRFEKFRINILISLFIAIVFWGCNSNINSLKIQEKEVAFKVVDNPFKYASFSTSNDDYVAFLTDSKVNVYGLNNAVDHYSVNLDFLTSPYLKERYGDVNSFCFNGRDSLFVLTTNALLFLVNGKAEKIVLINSLSKNENYKTVRFANLDRSPIYYDSKSGRIIGRIYCHVCGQTNKSFYEQPQLAGISIQDGSLKIYDVPFSEIYQENYYGFSNEVNITNSGQKSIISYSADPNFYIYNRATNALKSISAKGNSDNAIPLEISKSGSAEAKIKAMITNPMYTEVRYDKYRKLYYRFLLSPIPLKSDSGKYNTLENKPLVLTVYNEHFKIAGEFPLDTHYREFISFVTKNGLYIFYRTENNANYKFGYFKILTFENEV</sequence>
<dbReference type="SUPFAM" id="SSF117289">
    <property type="entry name" value="Nucleoporin domain"/>
    <property type="match status" value="1"/>
</dbReference>
<dbReference type="OrthoDB" id="828261at2"/>
<dbReference type="AlphaFoldDB" id="A0A4Y8SH00"/>
<dbReference type="RefSeq" id="WP_133229274.1">
    <property type="nucleotide sequence ID" value="NZ_SOZE01000008.1"/>
</dbReference>
<dbReference type="InterPro" id="IPR025316">
    <property type="entry name" value="DUF4221"/>
</dbReference>
<keyword evidence="2" id="KW-1185">Reference proteome</keyword>
<dbReference type="EMBL" id="SOZE01000008">
    <property type="protein sequence ID" value="TFF37915.1"/>
    <property type="molecule type" value="Genomic_DNA"/>
</dbReference>
<accession>A0A4Y8SH00</accession>